<evidence type="ECO:0000256" key="2">
    <source>
        <dbReference type="ARBA" id="ARBA00022643"/>
    </source>
</evidence>
<dbReference type="Gene3D" id="3.40.50.360">
    <property type="match status" value="1"/>
</dbReference>
<organism evidence="5 6">
    <name type="scientific">Cellulomonas dongxiuzhuiae</name>
    <dbReference type="NCBI Taxonomy" id="2819979"/>
    <lineage>
        <taxon>Bacteria</taxon>
        <taxon>Bacillati</taxon>
        <taxon>Actinomycetota</taxon>
        <taxon>Actinomycetes</taxon>
        <taxon>Micrococcales</taxon>
        <taxon>Cellulomonadaceae</taxon>
        <taxon>Cellulomonas</taxon>
    </lineage>
</organism>
<keyword evidence="3" id="KW-0560">Oxidoreductase</keyword>
<dbReference type="EMBL" id="CP076023">
    <property type="protein sequence ID" value="QWC16246.1"/>
    <property type="molecule type" value="Genomic_DNA"/>
</dbReference>
<dbReference type="InterPro" id="IPR051814">
    <property type="entry name" value="NAD(P)H-dep_FMN_reductase"/>
</dbReference>
<gene>
    <name evidence="5" type="ORF">KKR89_00750</name>
</gene>
<dbReference type="InterPro" id="IPR005025">
    <property type="entry name" value="FMN_Rdtase-like_dom"/>
</dbReference>
<keyword evidence="1" id="KW-0285">Flavoprotein</keyword>
<dbReference type="PANTHER" id="PTHR43408">
    <property type="entry name" value="FMN REDUCTASE (NADPH)"/>
    <property type="match status" value="1"/>
</dbReference>
<dbReference type="InterPro" id="IPR029039">
    <property type="entry name" value="Flavoprotein-like_sf"/>
</dbReference>
<keyword evidence="6" id="KW-1185">Reference proteome</keyword>
<dbReference type="PANTHER" id="PTHR43408:SF1">
    <property type="entry name" value="FMN REDUCTASE (NADPH)"/>
    <property type="match status" value="1"/>
</dbReference>
<dbReference type="Proteomes" id="UP000679335">
    <property type="component" value="Chromosome"/>
</dbReference>
<evidence type="ECO:0000313" key="6">
    <source>
        <dbReference type="Proteomes" id="UP000679335"/>
    </source>
</evidence>
<protein>
    <submittedName>
        <fullName evidence="5">NAD(P)H-dependent oxidoreductase</fullName>
    </submittedName>
</protein>
<dbReference type="SUPFAM" id="SSF52218">
    <property type="entry name" value="Flavoproteins"/>
    <property type="match status" value="1"/>
</dbReference>
<proteinExistence type="predicted"/>
<evidence type="ECO:0000256" key="3">
    <source>
        <dbReference type="ARBA" id="ARBA00023002"/>
    </source>
</evidence>
<reference evidence="5 6" key="1">
    <citation type="submission" date="2021-05" db="EMBL/GenBank/DDBJ databases">
        <title>Novel species in genus Cellulomonas.</title>
        <authorList>
            <person name="Zhang G."/>
        </authorList>
    </citation>
    <scope>NUCLEOTIDE SEQUENCE [LARGE SCALE GENOMIC DNA]</scope>
    <source>
        <strain evidence="6">zg-ZUI157</strain>
    </source>
</reference>
<sequence length="169" mass="17161">MTVAIVVGNPKPASRTAGAAHALVRRLTGSPPDVVVDVVDLGPGVLGWGDAGVEAAVKAVAGADLVVVASPTYKASYTGLLKCFLDQFATGDGLRGVTAVPLMLGAGPAHAMAPDLLLKPVLVELGATCPAPGLYARDATAAELPEAEAWVQVWGHVLLTTAHLRKEPS</sequence>
<name>A0ABX8GKQ9_9CELL</name>
<accession>A0ABX8GKQ9</accession>
<keyword evidence="2" id="KW-0288">FMN</keyword>
<dbReference type="Pfam" id="PF03358">
    <property type="entry name" value="FMN_red"/>
    <property type="match status" value="1"/>
</dbReference>
<evidence type="ECO:0000313" key="5">
    <source>
        <dbReference type="EMBL" id="QWC16246.1"/>
    </source>
</evidence>
<evidence type="ECO:0000256" key="1">
    <source>
        <dbReference type="ARBA" id="ARBA00022630"/>
    </source>
</evidence>
<dbReference type="RefSeq" id="WP_208196808.1">
    <property type="nucleotide sequence ID" value="NZ_CP076023.1"/>
</dbReference>
<feature type="domain" description="NADPH-dependent FMN reductase-like" evidence="4">
    <location>
        <begin position="1"/>
        <end position="136"/>
    </location>
</feature>
<evidence type="ECO:0000259" key="4">
    <source>
        <dbReference type="Pfam" id="PF03358"/>
    </source>
</evidence>